<sequence>MSLSLKKIAYGAVLAAAASLPAATVASAADLAAPEPMVAEAISSFDIAFGFKATSDYLVRGISQTNGDPALQGYAELQAFDWVYAGVWASNVSFGGAQDPSAEVDYYGGVRHSFGPVTLDAGYVWVDFTGEDKGSRTLAYGKVYGVVKYAVTESFDIGGNVYYGSDYINLGAEITHATAFAKYKFTPFAANPDIGAYISGSFSHMWTSKNFVPDYSYWDAGAALTYKGLTLDVRYNDSNLSKRECGLEIGHRNACGDRYLVTLAFDTSINKLK</sequence>
<dbReference type="InterPro" id="IPR010239">
    <property type="entry name" value="CHP02001"/>
</dbReference>
<dbReference type="Proteomes" id="UP000291613">
    <property type="component" value="Unassembled WGS sequence"/>
</dbReference>
<evidence type="ECO:0000313" key="2">
    <source>
        <dbReference type="EMBL" id="TBN54765.1"/>
    </source>
</evidence>
<keyword evidence="1" id="KW-0732">Signal</keyword>
<dbReference type="NCBIfam" id="TIGR02001">
    <property type="entry name" value="gcw_chp"/>
    <property type="match status" value="1"/>
</dbReference>
<reference evidence="2 3" key="1">
    <citation type="submission" date="2019-02" db="EMBL/GenBank/DDBJ databases">
        <title>Hansschlegelia quercus sp. nov., a novel methylotrophic bacterium from buds of oak (Quercus robur L.).</title>
        <authorList>
            <person name="Agafonova N.V."/>
            <person name="Kaparullina E.N."/>
            <person name="Grouzdev D.S."/>
            <person name="Doronina N.V."/>
        </authorList>
    </citation>
    <scope>NUCLEOTIDE SEQUENCE [LARGE SCALE GENOMIC DNA]</scope>
    <source>
        <strain evidence="2 3">Dub</strain>
    </source>
</reference>
<dbReference type="RefSeq" id="WP_131001018.1">
    <property type="nucleotide sequence ID" value="NZ_JBHSZR010000002.1"/>
</dbReference>
<accession>A0A4Q9GNK9</accession>
<comment type="caution">
    <text evidence="2">The sequence shown here is derived from an EMBL/GenBank/DDBJ whole genome shotgun (WGS) entry which is preliminary data.</text>
</comment>
<organism evidence="2 3">
    <name type="scientific">Hansschlegelia quercus</name>
    <dbReference type="NCBI Taxonomy" id="2528245"/>
    <lineage>
        <taxon>Bacteria</taxon>
        <taxon>Pseudomonadati</taxon>
        <taxon>Pseudomonadota</taxon>
        <taxon>Alphaproteobacteria</taxon>
        <taxon>Hyphomicrobiales</taxon>
        <taxon>Methylopilaceae</taxon>
        <taxon>Hansschlegelia</taxon>
    </lineage>
</organism>
<evidence type="ECO:0000256" key="1">
    <source>
        <dbReference type="SAM" id="SignalP"/>
    </source>
</evidence>
<name>A0A4Q9GNK9_9HYPH</name>
<dbReference type="EMBL" id="SIUB01000001">
    <property type="protein sequence ID" value="TBN54765.1"/>
    <property type="molecule type" value="Genomic_DNA"/>
</dbReference>
<feature type="chain" id="PRO_5020221608" description="Porin" evidence="1">
    <location>
        <begin position="29"/>
        <end position="273"/>
    </location>
</feature>
<protein>
    <recommendedName>
        <fullName evidence="4">Porin</fullName>
    </recommendedName>
</protein>
<dbReference type="OrthoDB" id="9793561at2"/>
<proteinExistence type="predicted"/>
<keyword evidence="3" id="KW-1185">Reference proteome</keyword>
<evidence type="ECO:0008006" key="4">
    <source>
        <dbReference type="Google" id="ProtNLM"/>
    </source>
</evidence>
<dbReference type="Pfam" id="PF09694">
    <property type="entry name" value="Gcw_chp"/>
    <property type="match status" value="1"/>
</dbReference>
<feature type="signal peptide" evidence="1">
    <location>
        <begin position="1"/>
        <end position="28"/>
    </location>
</feature>
<evidence type="ECO:0000313" key="3">
    <source>
        <dbReference type="Proteomes" id="UP000291613"/>
    </source>
</evidence>
<dbReference type="AlphaFoldDB" id="A0A4Q9GNK9"/>
<gene>
    <name evidence="2" type="ORF">EYR15_00930</name>
</gene>